<dbReference type="InterPro" id="IPR038610">
    <property type="entry name" value="FliK-like_C_sf"/>
</dbReference>
<feature type="region of interest" description="Disordered" evidence="1">
    <location>
        <begin position="302"/>
        <end position="323"/>
    </location>
</feature>
<keyword evidence="4" id="KW-1185">Reference proteome</keyword>
<gene>
    <name evidence="3" type="ORF">ACFFHW_04735</name>
</gene>
<feature type="compositionally biased region" description="Low complexity" evidence="1">
    <location>
        <begin position="314"/>
        <end position="323"/>
    </location>
</feature>
<keyword evidence="3" id="KW-0282">Flagellum</keyword>
<evidence type="ECO:0000313" key="4">
    <source>
        <dbReference type="Proteomes" id="UP001589814"/>
    </source>
</evidence>
<dbReference type="EMBL" id="JBHLVX010000017">
    <property type="protein sequence ID" value="MFC0267307.1"/>
    <property type="molecule type" value="Genomic_DNA"/>
</dbReference>
<dbReference type="PANTHER" id="PTHR37533">
    <property type="entry name" value="FLAGELLAR HOOK-LENGTH CONTROL PROTEIN"/>
    <property type="match status" value="1"/>
</dbReference>
<dbReference type="Gene3D" id="3.30.750.140">
    <property type="match status" value="1"/>
</dbReference>
<keyword evidence="3" id="KW-0969">Cilium</keyword>
<accession>A0ABV6G0X1</accession>
<organism evidence="3 4">
    <name type="scientific">Kushneria aurantia</name>
    <dbReference type="NCBI Taxonomy" id="504092"/>
    <lineage>
        <taxon>Bacteria</taxon>
        <taxon>Pseudomonadati</taxon>
        <taxon>Pseudomonadota</taxon>
        <taxon>Gammaproteobacteria</taxon>
        <taxon>Oceanospirillales</taxon>
        <taxon>Halomonadaceae</taxon>
        <taxon>Kushneria</taxon>
    </lineage>
</organism>
<comment type="caution">
    <text evidence="3">The sequence shown here is derived from an EMBL/GenBank/DDBJ whole genome shotgun (WGS) entry which is preliminary data.</text>
</comment>
<evidence type="ECO:0000259" key="2">
    <source>
        <dbReference type="Pfam" id="PF02120"/>
    </source>
</evidence>
<feature type="compositionally biased region" description="Basic and acidic residues" evidence="1">
    <location>
        <begin position="1"/>
        <end position="15"/>
    </location>
</feature>
<sequence>MTRLDERHQQRDSDSPKTASLLSLDGIRSTVETGERLSRQSDNADGDSPEVQQAEAGLMAAPMLLRQGSEGLSTSDRSSRSISATDGSRSISATDGSRSNSQLPGREALLAALKGESSGDETQFSRSSGNTERSGSDRDSQMVAAMMERTTSSRQAALDLQQSGTRSAATTPDAALSALTAQSGQAGSGMMATQGQAVTTATLPSMDSNQWSSALERQTINLGLRGGGEAKLSMSPAELGPLSISLKMGEQGAQLHIGSHSAQVRAAIEAALPQLRDAFSASGIQLGETSVSDQGAFAQQNFQQQGEGSGSGRSGSAAAGMSGSVVAGGNDDIQTLEIPAGRTLSGGIDLFA</sequence>
<feature type="compositionally biased region" description="Low complexity" evidence="1">
    <location>
        <begin position="73"/>
        <end position="86"/>
    </location>
</feature>
<dbReference type="InterPro" id="IPR021136">
    <property type="entry name" value="Flagellar_hook_control-like_C"/>
</dbReference>
<dbReference type="InterPro" id="IPR052563">
    <property type="entry name" value="FliK"/>
</dbReference>
<dbReference type="CDD" id="cd17470">
    <property type="entry name" value="T3SS_Flik_C"/>
    <property type="match status" value="1"/>
</dbReference>
<dbReference type="RefSeq" id="WP_169433484.1">
    <property type="nucleotide sequence ID" value="NZ_JBHLVX010000017.1"/>
</dbReference>
<evidence type="ECO:0000313" key="3">
    <source>
        <dbReference type="EMBL" id="MFC0267307.1"/>
    </source>
</evidence>
<dbReference type="PANTHER" id="PTHR37533:SF2">
    <property type="entry name" value="FLAGELLAR HOOK-LENGTH CONTROL PROTEIN"/>
    <property type="match status" value="1"/>
</dbReference>
<keyword evidence="3" id="KW-0966">Cell projection</keyword>
<reference evidence="3 4" key="1">
    <citation type="submission" date="2024-09" db="EMBL/GenBank/DDBJ databases">
        <authorList>
            <person name="Sun Q."/>
            <person name="Mori K."/>
        </authorList>
    </citation>
    <scope>NUCLEOTIDE SEQUENCE [LARGE SCALE GENOMIC DNA]</scope>
    <source>
        <strain evidence="3 4">CCM 7415</strain>
    </source>
</reference>
<feature type="compositionally biased region" description="Polar residues" evidence="1">
    <location>
        <begin position="120"/>
        <end position="133"/>
    </location>
</feature>
<proteinExistence type="predicted"/>
<feature type="compositionally biased region" description="Polar residues" evidence="1">
    <location>
        <begin position="149"/>
        <end position="170"/>
    </location>
</feature>
<feature type="domain" description="Flagellar hook-length control protein-like C-terminal" evidence="2">
    <location>
        <begin position="226"/>
        <end position="299"/>
    </location>
</feature>
<dbReference type="Pfam" id="PF02120">
    <property type="entry name" value="Flg_hook"/>
    <property type="match status" value="1"/>
</dbReference>
<name>A0ABV6G0X1_9GAMM</name>
<protein>
    <submittedName>
        <fullName evidence="3">Flagellar hook-length control protein FliK</fullName>
    </submittedName>
</protein>
<feature type="region of interest" description="Disordered" evidence="1">
    <location>
        <begin position="1"/>
        <end position="172"/>
    </location>
</feature>
<dbReference type="Proteomes" id="UP001589814">
    <property type="component" value="Unassembled WGS sequence"/>
</dbReference>
<feature type="compositionally biased region" description="Polar residues" evidence="1">
    <location>
        <begin position="87"/>
        <end position="103"/>
    </location>
</feature>
<evidence type="ECO:0000256" key="1">
    <source>
        <dbReference type="SAM" id="MobiDB-lite"/>
    </source>
</evidence>